<evidence type="ECO:0000256" key="2">
    <source>
        <dbReference type="ARBA" id="ARBA00009430"/>
    </source>
</evidence>
<evidence type="ECO:0000256" key="3">
    <source>
        <dbReference type="ARBA" id="ARBA00022478"/>
    </source>
</evidence>
<evidence type="ECO:0000256" key="4">
    <source>
        <dbReference type="ARBA" id="ARBA00023163"/>
    </source>
</evidence>
<dbReference type="GO" id="GO:0000428">
    <property type="term" value="C:DNA-directed RNA polymerase complex"/>
    <property type="evidence" value="ECO:0007669"/>
    <property type="project" value="UniProtKB-KW"/>
</dbReference>
<dbReference type="OrthoDB" id="532500at2759"/>
<feature type="compositionally biased region" description="Polar residues" evidence="6">
    <location>
        <begin position="44"/>
        <end position="59"/>
    </location>
</feature>
<gene>
    <name evidence="7" type="ORF">PhCBS80983_g05832</name>
</gene>
<dbReference type="GO" id="GO:0003677">
    <property type="term" value="F:DNA binding"/>
    <property type="evidence" value="ECO:0007669"/>
    <property type="project" value="InterPro"/>
</dbReference>
<evidence type="ECO:0008006" key="9">
    <source>
        <dbReference type="Google" id="ProtNLM"/>
    </source>
</evidence>
<dbReference type="STRING" id="109895.A0A507DSJ5"/>
<proteinExistence type="inferred from homology"/>
<dbReference type="GO" id="GO:0006351">
    <property type="term" value="P:DNA-templated transcription"/>
    <property type="evidence" value="ECO:0007669"/>
    <property type="project" value="InterPro"/>
</dbReference>
<dbReference type="InterPro" id="IPR009668">
    <property type="entry name" value="RNA_pol-assoc_fac_A49-like"/>
</dbReference>
<sequence length="405" mass="45629">MSTPAKKKKGGEEFTIQPAELDTSADTPLLVSFPDFPSKPHSVKFQTFTKRQAEGASTSARKKRRIVVGQNSKLEYVGSNTDSKSYCRYVVGIFDKNTKKLTLRETELFHLTTAVKTLKRHESKHIGEKNMIARNALGEAFGTKKRRQAIRALEKNQVDVGGLNEVADVIKGAIDEKAAALPTRAEIQEEQKLDRGIPPYNAQAQTPAEVYAREDLISDAEMAAIQFKKLWKIRGAEDVKTQLAPMSLTSWVWGKIHACLRSKDDVSQFKTLLYLGYLMKFYTLKDRDLNSGKVAERLGGAPQIVADTLMDRFTEFQEDDGRKKFRMAPKLKDKLLAYILAIALTVNEYRLDINHMSSDMNIGVTKMTKVARELGCRVDSKRDEDGPQRKKVVLVVPLTFPTRTR</sequence>
<comment type="subcellular location">
    <subcellularLocation>
        <location evidence="1">Nucleus</location>
        <location evidence="1">Nucleolus</location>
    </subcellularLocation>
</comment>
<dbReference type="EMBL" id="QEAQ01000145">
    <property type="protein sequence ID" value="TPX54693.1"/>
    <property type="molecule type" value="Genomic_DNA"/>
</dbReference>
<keyword evidence="4" id="KW-0804">Transcription</keyword>
<protein>
    <recommendedName>
        <fullName evidence="9">DNA-directed RNA polymerase I subunit RPA49</fullName>
    </recommendedName>
</protein>
<dbReference type="AlphaFoldDB" id="A0A507DSJ5"/>
<dbReference type="PANTHER" id="PTHR14440">
    <property type="entry name" value="DNA-DIRECTED RNA POLYMERASE I SUBUNIT RPA49"/>
    <property type="match status" value="1"/>
</dbReference>
<evidence type="ECO:0000256" key="1">
    <source>
        <dbReference type="ARBA" id="ARBA00004604"/>
    </source>
</evidence>
<feature type="region of interest" description="Disordered" evidence="6">
    <location>
        <begin position="1"/>
        <end position="21"/>
    </location>
</feature>
<name>A0A507DSJ5_9FUNG</name>
<accession>A0A507DSJ5</accession>
<organism evidence="7 8">
    <name type="scientific">Powellomyces hirtus</name>
    <dbReference type="NCBI Taxonomy" id="109895"/>
    <lineage>
        <taxon>Eukaryota</taxon>
        <taxon>Fungi</taxon>
        <taxon>Fungi incertae sedis</taxon>
        <taxon>Chytridiomycota</taxon>
        <taxon>Chytridiomycota incertae sedis</taxon>
        <taxon>Chytridiomycetes</taxon>
        <taxon>Spizellomycetales</taxon>
        <taxon>Powellomycetaceae</taxon>
        <taxon>Powellomyces</taxon>
    </lineage>
</organism>
<reference evidence="7 8" key="1">
    <citation type="journal article" date="2019" name="Sci. Rep.">
        <title>Comparative genomics of chytrid fungi reveal insights into the obligate biotrophic and pathogenic lifestyle of Synchytrium endobioticum.</title>
        <authorList>
            <person name="van de Vossenberg B.T.L.H."/>
            <person name="Warris S."/>
            <person name="Nguyen H.D.T."/>
            <person name="van Gent-Pelzer M.P.E."/>
            <person name="Joly D.L."/>
            <person name="van de Geest H.C."/>
            <person name="Bonants P.J.M."/>
            <person name="Smith D.S."/>
            <person name="Levesque C.A."/>
            <person name="van der Lee T.A.J."/>
        </authorList>
    </citation>
    <scope>NUCLEOTIDE SEQUENCE [LARGE SCALE GENOMIC DNA]</scope>
    <source>
        <strain evidence="7 8">CBS 809.83</strain>
    </source>
</reference>
<dbReference type="Pfam" id="PF06870">
    <property type="entry name" value="RNA_pol_I_A49"/>
    <property type="match status" value="1"/>
</dbReference>
<keyword evidence="3" id="KW-0240">DNA-directed RNA polymerase</keyword>
<dbReference type="GO" id="GO:0005730">
    <property type="term" value="C:nucleolus"/>
    <property type="evidence" value="ECO:0007669"/>
    <property type="project" value="UniProtKB-SubCell"/>
</dbReference>
<keyword evidence="8" id="KW-1185">Reference proteome</keyword>
<evidence type="ECO:0000313" key="8">
    <source>
        <dbReference type="Proteomes" id="UP000318582"/>
    </source>
</evidence>
<keyword evidence="5" id="KW-0539">Nucleus</keyword>
<comment type="caution">
    <text evidence="7">The sequence shown here is derived from an EMBL/GenBank/DDBJ whole genome shotgun (WGS) entry which is preliminary data.</text>
</comment>
<evidence type="ECO:0000256" key="5">
    <source>
        <dbReference type="ARBA" id="ARBA00023242"/>
    </source>
</evidence>
<comment type="similarity">
    <text evidence="2">Belongs to the eukaryotic RPA49/POLR1E RNA polymerase subunit family.</text>
</comment>
<feature type="region of interest" description="Disordered" evidence="6">
    <location>
        <begin position="44"/>
        <end position="63"/>
    </location>
</feature>
<dbReference type="Proteomes" id="UP000318582">
    <property type="component" value="Unassembled WGS sequence"/>
</dbReference>
<evidence type="ECO:0000313" key="7">
    <source>
        <dbReference type="EMBL" id="TPX54693.1"/>
    </source>
</evidence>
<evidence type="ECO:0000256" key="6">
    <source>
        <dbReference type="SAM" id="MobiDB-lite"/>
    </source>
</evidence>